<dbReference type="GO" id="GO:0003723">
    <property type="term" value="F:RNA binding"/>
    <property type="evidence" value="ECO:0007669"/>
    <property type="project" value="UniProtKB-KW"/>
</dbReference>
<dbReference type="InterPro" id="IPR012677">
    <property type="entry name" value="Nucleotide-bd_a/b_plait_sf"/>
</dbReference>
<evidence type="ECO:0000256" key="1">
    <source>
        <dbReference type="ARBA" id="ARBA00022737"/>
    </source>
</evidence>
<evidence type="ECO:0000313" key="4">
    <source>
        <dbReference type="EMBL" id="CAD5125134.1"/>
    </source>
</evidence>
<dbReference type="CDD" id="cd12510">
    <property type="entry name" value="RRM1_RBM12_like"/>
    <property type="match status" value="1"/>
</dbReference>
<keyword evidence="2" id="KW-0694">RNA-binding</keyword>
<evidence type="ECO:0000256" key="2">
    <source>
        <dbReference type="ARBA" id="ARBA00022884"/>
    </source>
</evidence>
<sequence length="602" mass="70830">MPIFLRLQNLSWNATALDIRKFFHGLSIPEAGVHIVGGKDAVAFIAFSTDDDARIAMKKDGYMICDSRIRLMLSSKAEMQKVITRERTQVVADDQETIPVMRNTGDKRIPQIIYDPPRRVVNQKKSSYRESNSSIPKHISKNRSFKTVFNGILSDCKHFPDSWESRQLEKSAYYSKDQDSPVDRRNVSPVELSYQTGEESYYSRKRQSHYLQDYETSSQKNYAFDHDPSRKRWRETSDSLWMDPYDDVASYVRMSRFIPEVNIFEIQNFFMDIGIRLHKENIKMLSDEWGNPIGECLIEFPNKKLSFKAVEYSGCYFGKDKVKISFSDYSYFKHAVEYDTNYYCGDRGSSESQFETYEQEKEEHEEVDGRYAKHWHYHDDYEEEKSSEDVFEEIKDKIIMIKDAPYKCLNRPDIYKLFPKARLKQIYFEYDGFGKVNGNIYVEFENYYNYIDALKRNNYLLKNKPIKLISISNEEIVSRIQTHQELIKKQKKAKYAIGPYKEFCRTPTRIEHVEPTSDNVTRIKVIDVSQEASLRDLIKFAMCHSPIEQFSTMIEKRTSNDIYLAFATKSEAVNFIQDFKGKKLFFGKLIDCNLVINDNKED</sequence>
<dbReference type="PANTHER" id="PTHR13976">
    <property type="entry name" value="HETEROGENEOUS NUCLEAR RIBONUCLEOPROTEIN-RELATED"/>
    <property type="match status" value="1"/>
</dbReference>
<dbReference type="OrthoDB" id="2588702at2759"/>
<accession>A0A7I8WAJ7</accession>
<name>A0A7I8WAJ7_9ANNE</name>
<dbReference type="InterPro" id="IPR000504">
    <property type="entry name" value="RRM_dom"/>
</dbReference>
<dbReference type="SMART" id="SM00360">
    <property type="entry name" value="RRM"/>
    <property type="match status" value="3"/>
</dbReference>
<dbReference type="Gene3D" id="3.30.70.330">
    <property type="match status" value="3"/>
</dbReference>
<feature type="domain" description="RRM" evidence="3">
    <location>
        <begin position="398"/>
        <end position="469"/>
    </location>
</feature>
<feature type="domain" description="RRM" evidence="3">
    <location>
        <begin position="4"/>
        <end position="72"/>
    </location>
</feature>
<dbReference type="InterPro" id="IPR035979">
    <property type="entry name" value="RBD_domain_sf"/>
</dbReference>
<comment type="caution">
    <text evidence="4">The sequence shown here is derived from an EMBL/GenBank/DDBJ whole genome shotgun (WGS) entry which is preliminary data.</text>
</comment>
<reference evidence="4 5" key="1">
    <citation type="submission" date="2020-08" db="EMBL/GenBank/DDBJ databases">
        <authorList>
            <person name="Hejnol A."/>
        </authorList>
    </citation>
    <scope>NUCLEOTIDE SEQUENCE [LARGE SCALE GENOMIC DNA]</scope>
</reference>
<evidence type="ECO:0000259" key="3">
    <source>
        <dbReference type="SMART" id="SM00360"/>
    </source>
</evidence>
<keyword evidence="5" id="KW-1185">Reference proteome</keyword>
<proteinExistence type="predicted"/>
<protein>
    <submittedName>
        <fullName evidence="4">DgyrCDS13378</fullName>
    </submittedName>
</protein>
<dbReference type="EMBL" id="CAJFCJ010000025">
    <property type="protein sequence ID" value="CAD5125134.1"/>
    <property type="molecule type" value="Genomic_DNA"/>
</dbReference>
<organism evidence="4 5">
    <name type="scientific">Dimorphilus gyrociliatus</name>
    <dbReference type="NCBI Taxonomy" id="2664684"/>
    <lineage>
        <taxon>Eukaryota</taxon>
        <taxon>Metazoa</taxon>
        <taxon>Spiralia</taxon>
        <taxon>Lophotrochozoa</taxon>
        <taxon>Annelida</taxon>
        <taxon>Polychaeta</taxon>
        <taxon>Polychaeta incertae sedis</taxon>
        <taxon>Dinophilidae</taxon>
        <taxon>Dimorphilus</taxon>
    </lineage>
</organism>
<keyword evidence="1" id="KW-0677">Repeat</keyword>
<dbReference type="InterPro" id="IPR050666">
    <property type="entry name" value="ESRP"/>
</dbReference>
<dbReference type="SUPFAM" id="SSF54928">
    <property type="entry name" value="RNA-binding domain, RBD"/>
    <property type="match status" value="3"/>
</dbReference>
<dbReference type="AlphaFoldDB" id="A0A7I8WAJ7"/>
<feature type="domain" description="RRM" evidence="3">
    <location>
        <begin position="522"/>
        <end position="593"/>
    </location>
</feature>
<gene>
    <name evidence="4" type="ORF">DGYR_LOCUS12566</name>
</gene>
<dbReference type="Proteomes" id="UP000549394">
    <property type="component" value="Unassembled WGS sequence"/>
</dbReference>
<evidence type="ECO:0000313" key="5">
    <source>
        <dbReference type="Proteomes" id="UP000549394"/>
    </source>
</evidence>